<dbReference type="EMBL" id="BGZK01000388">
    <property type="protein sequence ID" value="GBP40838.1"/>
    <property type="molecule type" value="Genomic_DNA"/>
</dbReference>
<dbReference type="Proteomes" id="UP000299102">
    <property type="component" value="Unassembled WGS sequence"/>
</dbReference>
<keyword evidence="2" id="KW-1185">Reference proteome</keyword>
<evidence type="ECO:0000313" key="1">
    <source>
        <dbReference type="EMBL" id="GBP40838.1"/>
    </source>
</evidence>
<accession>A0A4C1VP07</accession>
<dbReference type="AlphaFoldDB" id="A0A4C1VP07"/>
<gene>
    <name evidence="1" type="ORF">EVAR_87101_1</name>
</gene>
<evidence type="ECO:0000313" key="2">
    <source>
        <dbReference type="Proteomes" id="UP000299102"/>
    </source>
</evidence>
<proteinExistence type="predicted"/>
<reference evidence="1 2" key="1">
    <citation type="journal article" date="2019" name="Commun. Biol.">
        <title>The bagworm genome reveals a unique fibroin gene that provides high tensile strength.</title>
        <authorList>
            <person name="Kono N."/>
            <person name="Nakamura H."/>
            <person name="Ohtoshi R."/>
            <person name="Tomita M."/>
            <person name="Numata K."/>
            <person name="Arakawa K."/>
        </authorList>
    </citation>
    <scope>NUCLEOTIDE SEQUENCE [LARGE SCALE GENOMIC DNA]</scope>
</reference>
<sequence>MFCLSSKNFLELQFYTGSLLTLCVFDNLASQLLCMRITLEREAPVRLTSVLPAMSFVYLKASRRGCIRESRKSPSTRLVAAQPIVCITYVLPARILYTAQDWQSSQGCEPRRLRDFVDLIPHVVREILGHTLVQQRTPNGWQQWMNSISKHARPCPGGIASHVRFKKHACVNPFAIALCAVPMARDYFLRFCLGRAGVLSIYHHCHSMESYLHKCNRAVVYPAQNEYIQKVGHDVIVQKKKWATISLLATVNETAFPQAYGARLLQILTPLRIAADNRPSNTPAGCPSKYLFVHNHMSILRMVHVQTRTSRYDFDESQ</sequence>
<protein>
    <submittedName>
        <fullName evidence="1">Uncharacterized protein</fullName>
    </submittedName>
</protein>
<organism evidence="1 2">
    <name type="scientific">Eumeta variegata</name>
    <name type="common">Bagworm moth</name>
    <name type="synonym">Eumeta japonica</name>
    <dbReference type="NCBI Taxonomy" id="151549"/>
    <lineage>
        <taxon>Eukaryota</taxon>
        <taxon>Metazoa</taxon>
        <taxon>Ecdysozoa</taxon>
        <taxon>Arthropoda</taxon>
        <taxon>Hexapoda</taxon>
        <taxon>Insecta</taxon>
        <taxon>Pterygota</taxon>
        <taxon>Neoptera</taxon>
        <taxon>Endopterygota</taxon>
        <taxon>Lepidoptera</taxon>
        <taxon>Glossata</taxon>
        <taxon>Ditrysia</taxon>
        <taxon>Tineoidea</taxon>
        <taxon>Psychidae</taxon>
        <taxon>Oiketicinae</taxon>
        <taxon>Eumeta</taxon>
    </lineage>
</organism>
<name>A0A4C1VP07_EUMVA</name>
<comment type="caution">
    <text evidence="1">The sequence shown here is derived from an EMBL/GenBank/DDBJ whole genome shotgun (WGS) entry which is preliminary data.</text>
</comment>